<organism evidence="1 2">
    <name type="scientific">Klebsormidium nitens</name>
    <name type="common">Green alga</name>
    <name type="synonym">Ulothrix nitens</name>
    <dbReference type="NCBI Taxonomy" id="105231"/>
    <lineage>
        <taxon>Eukaryota</taxon>
        <taxon>Viridiplantae</taxon>
        <taxon>Streptophyta</taxon>
        <taxon>Klebsormidiophyceae</taxon>
        <taxon>Klebsormidiales</taxon>
        <taxon>Klebsormidiaceae</taxon>
        <taxon>Klebsormidium</taxon>
    </lineage>
</organism>
<evidence type="ECO:0000313" key="2">
    <source>
        <dbReference type="Proteomes" id="UP000054558"/>
    </source>
</evidence>
<dbReference type="Proteomes" id="UP000054558">
    <property type="component" value="Unassembled WGS sequence"/>
</dbReference>
<name>A0A1Y1IDQ1_KLENI</name>
<dbReference type="EMBL" id="DF237225">
    <property type="protein sequence ID" value="GAQ86218.1"/>
    <property type="molecule type" value="Genomic_DNA"/>
</dbReference>
<accession>A0A1Y1IDQ1</accession>
<sequence length="225" mass="25676">MHHLSLNVEESWERAKSCARCGILKELRDFGRNIRKAEGIEIYCRACKCQMERQQPDRLPAPESTPLPCNRCGETKPGAEFALDKKRLRGRAVICKQCFSERRRQLYRRHRDAEVLARTQPKHCIECGEEKAVAEFHRNRAAVDGLQDKCKACCNAYNTRRRAGQKARRENGAVRDSETIRDLCHTTSALATHPWELPPVLAYPVRTSARARFSKVDVCAVEGPC</sequence>
<evidence type="ECO:0008006" key="3">
    <source>
        <dbReference type="Google" id="ProtNLM"/>
    </source>
</evidence>
<keyword evidence="2" id="KW-1185">Reference proteome</keyword>
<protein>
    <recommendedName>
        <fullName evidence="3">Stc1 domain-containing protein</fullName>
    </recommendedName>
</protein>
<reference evidence="1 2" key="1">
    <citation type="journal article" date="2014" name="Nat. Commun.">
        <title>Klebsormidium flaccidum genome reveals primary factors for plant terrestrial adaptation.</title>
        <authorList>
            <person name="Hori K."/>
            <person name="Maruyama F."/>
            <person name="Fujisawa T."/>
            <person name="Togashi T."/>
            <person name="Yamamoto N."/>
            <person name="Seo M."/>
            <person name="Sato S."/>
            <person name="Yamada T."/>
            <person name="Mori H."/>
            <person name="Tajima N."/>
            <person name="Moriyama T."/>
            <person name="Ikeuchi M."/>
            <person name="Watanabe M."/>
            <person name="Wada H."/>
            <person name="Kobayashi K."/>
            <person name="Saito M."/>
            <person name="Masuda T."/>
            <person name="Sasaki-Sekimoto Y."/>
            <person name="Mashiguchi K."/>
            <person name="Awai K."/>
            <person name="Shimojima M."/>
            <person name="Masuda S."/>
            <person name="Iwai M."/>
            <person name="Nobusawa T."/>
            <person name="Narise T."/>
            <person name="Kondo S."/>
            <person name="Saito H."/>
            <person name="Sato R."/>
            <person name="Murakawa M."/>
            <person name="Ihara Y."/>
            <person name="Oshima-Yamada Y."/>
            <person name="Ohtaka K."/>
            <person name="Satoh M."/>
            <person name="Sonobe K."/>
            <person name="Ishii M."/>
            <person name="Ohtani R."/>
            <person name="Kanamori-Sato M."/>
            <person name="Honoki R."/>
            <person name="Miyazaki D."/>
            <person name="Mochizuki H."/>
            <person name="Umetsu J."/>
            <person name="Higashi K."/>
            <person name="Shibata D."/>
            <person name="Kamiya Y."/>
            <person name="Sato N."/>
            <person name="Nakamura Y."/>
            <person name="Tabata S."/>
            <person name="Ida S."/>
            <person name="Kurokawa K."/>
            <person name="Ohta H."/>
        </authorList>
    </citation>
    <scope>NUCLEOTIDE SEQUENCE [LARGE SCALE GENOMIC DNA]</scope>
    <source>
        <strain evidence="1 2">NIES-2285</strain>
    </source>
</reference>
<dbReference type="AlphaFoldDB" id="A0A1Y1IDQ1"/>
<evidence type="ECO:0000313" key="1">
    <source>
        <dbReference type="EMBL" id="GAQ86218.1"/>
    </source>
</evidence>
<gene>
    <name evidence="1" type="ORF">KFL_002760145</name>
</gene>
<proteinExistence type="predicted"/>